<organism evidence="1">
    <name type="scientific">Synura synuroidea</name>
    <dbReference type="NCBI Taxonomy" id="47573"/>
    <lineage>
        <taxon>Eukaryota</taxon>
        <taxon>Sar</taxon>
        <taxon>Stramenopiles</taxon>
        <taxon>Ochrophyta</taxon>
        <taxon>Synurophyceae</taxon>
        <taxon>Synurales</taxon>
        <taxon>Mallomonadaceae</taxon>
        <taxon>Synura</taxon>
    </lineage>
</organism>
<name>Q9MGB0_9STRA</name>
<dbReference type="RefSeq" id="NP_038173.1">
    <property type="nucleotide sequence ID" value="NC_002174.1"/>
</dbReference>
<dbReference type="GeneID" id="801032"/>
<dbReference type="AlphaFoldDB" id="Q9MGB0"/>
<evidence type="ECO:0000313" key="1">
    <source>
        <dbReference type="EMBL" id="AAF36939.1"/>
    </source>
</evidence>
<sequence length="185" mass="22057">MFDSKLNFSLNKYLSICDNINKYNLKTVYKSLKINKVLFRVKLIENKVLIKDHKEIDIYIKLYFLVFILLSIFPKIKFNINFLQNNINIKSLLLSFSITKVDKINDFILKIYFDILKKKIFNNVLNTPKFFIILLKAPLSLLNEIELYSNNINFDLIIKNVELLIYLKIKKNDSSLIQTIPFFRF</sequence>
<reference evidence="1" key="1">
    <citation type="journal article" date="2000" name="Nucleic Acids Res.">
        <title>The mitochondrial genome of the stramenopile alga Chrysodidymus synuroideus. Complete sequence, gene content and genome organization.</title>
        <authorList>
            <person name="Chesnick J.M."/>
            <person name="Goff M."/>
            <person name="Graham J."/>
            <person name="Ocampo C."/>
            <person name="Lang B.F."/>
            <person name="Seif E."/>
            <person name="Burger G."/>
        </authorList>
    </citation>
    <scope>NUCLEOTIDE SEQUENCE</scope>
</reference>
<gene>
    <name evidence="1" type="primary">orf185</name>
</gene>
<protein>
    <submittedName>
        <fullName evidence="1">Orf185</fullName>
    </submittedName>
</protein>
<proteinExistence type="predicted"/>
<geneLocation type="mitochondrion" evidence="1"/>
<dbReference type="EMBL" id="AF222718">
    <property type="protein sequence ID" value="AAF36939.1"/>
    <property type="molecule type" value="Genomic_DNA"/>
</dbReference>
<keyword evidence="1" id="KW-0496">Mitochondrion</keyword>
<accession>Q9MGB0</accession>